<dbReference type="InterPro" id="IPR022398">
    <property type="entry name" value="Peptidase_S8_His-AS"/>
</dbReference>
<dbReference type="Proteomes" id="UP000824037">
    <property type="component" value="Unassembled WGS sequence"/>
</dbReference>
<feature type="region of interest" description="Disordered" evidence="6">
    <location>
        <begin position="32"/>
        <end position="53"/>
    </location>
</feature>
<dbReference type="Gene3D" id="3.40.50.200">
    <property type="entry name" value="Peptidase S8/S53 domain"/>
    <property type="match status" value="1"/>
</dbReference>
<feature type="transmembrane region" description="Helical" evidence="7">
    <location>
        <begin position="387"/>
        <end position="406"/>
    </location>
</feature>
<evidence type="ECO:0000256" key="4">
    <source>
        <dbReference type="ARBA" id="ARBA00022825"/>
    </source>
</evidence>
<feature type="signal peptide" evidence="8">
    <location>
        <begin position="1"/>
        <end position="35"/>
    </location>
</feature>
<reference evidence="10" key="1">
    <citation type="journal article" date="2021" name="PeerJ">
        <title>Extensive microbial diversity within the chicken gut microbiome revealed by metagenomics and culture.</title>
        <authorList>
            <person name="Gilroy R."/>
            <person name="Ravi A."/>
            <person name="Getino M."/>
            <person name="Pursley I."/>
            <person name="Horton D.L."/>
            <person name="Alikhan N.F."/>
            <person name="Baker D."/>
            <person name="Gharbi K."/>
            <person name="Hall N."/>
            <person name="Watson M."/>
            <person name="Adriaenssens E.M."/>
            <person name="Foster-Nyarko E."/>
            <person name="Jarju S."/>
            <person name="Secka A."/>
            <person name="Antonio M."/>
            <person name="Oren A."/>
            <person name="Chaudhuri R.R."/>
            <person name="La Ragione R."/>
            <person name="Hildebrand F."/>
            <person name="Pallen M.J."/>
        </authorList>
    </citation>
    <scope>NUCLEOTIDE SEQUENCE</scope>
    <source>
        <strain evidence="10">ChiGjej4B4-7305</strain>
    </source>
</reference>
<dbReference type="SUPFAM" id="SSF52743">
    <property type="entry name" value="Subtilisin-like"/>
    <property type="match status" value="1"/>
</dbReference>
<dbReference type="PROSITE" id="PS51892">
    <property type="entry name" value="SUBTILASE"/>
    <property type="match status" value="1"/>
</dbReference>
<protein>
    <submittedName>
        <fullName evidence="10">S8 family serine peptidase</fullName>
    </submittedName>
</protein>
<dbReference type="PRINTS" id="PR00723">
    <property type="entry name" value="SUBTILISIN"/>
</dbReference>
<evidence type="ECO:0000256" key="3">
    <source>
        <dbReference type="ARBA" id="ARBA00022801"/>
    </source>
</evidence>
<keyword evidence="7" id="KW-1133">Transmembrane helix</keyword>
<dbReference type="PROSITE" id="PS00136">
    <property type="entry name" value="SUBTILASE_ASP"/>
    <property type="match status" value="1"/>
</dbReference>
<dbReference type="InterPro" id="IPR000209">
    <property type="entry name" value="Peptidase_S8/S53_dom"/>
</dbReference>
<evidence type="ECO:0000256" key="6">
    <source>
        <dbReference type="SAM" id="MobiDB-lite"/>
    </source>
</evidence>
<dbReference type="AlphaFoldDB" id="A0A9D2EBR4"/>
<proteinExistence type="inferred from homology"/>
<organism evidence="10 11">
    <name type="scientific">Candidatus Ruania gallistercoris</name>
    <dbReference type="NCBI Taxonomy" id="2838746"/>
    <lineage>
        <taxon>Bacteria</taxon>
        <taxon>Bacillati</taxon>
        <taxon>Actinomycetota</taxon>
        <taxon>Actinomycetes</taxon>
        <taxon>Micrococcales</taxon>
        <taxon>Ruaniaceae</taxon>
        <taxon>Ruania</taxon>
    </lineage>
</organism>
<feature type="active site" description="Charge relay system" evidence="5">
    <location>
        <position position="122"/>
    </location>
</feature>
<comment type="similarity">
    <text evidence="1 5">Belongs to the peptidase S8 family.</text>
</comment>
<dbReference type="PANTHER" id="PTHR43806">
    <property type="entry name" value="PEPTIDASE S8"/>
    <property type="match status" value="1"/>
</dbReference>
<evidence type="ECO:0000256" key="2">
    <source>
        <dbReference type="ARBA" id="ARBA00022670"/>
    </source>
</evidence>
<dbReference type="Pfam" id="PF00082">
    <property type="entry name" value="Peptidase_S8"/>
    <property type="match status" value="1"/>
</dbReference>
<feature type="active site" description="Charge relay system" evidence="5">
    <location>
        <position position="287"/>
    </location>
</feature>
<dbReference type="EMBL" id="DXBY01000026">
    <property type="protein sequence ID" value="HIZ34396.1"/>
    <property type="molecule type" value="Genomic_DNA"/>
</dbReference>
<dbReference type="InterPro" id="IPR036852">
    <property type="entry name" value="Peptidase_S8/S53_dom_sf"/>
</dbReference>
<keyword evidence="4 5" id="KW-0720">Serine protease</keyword>
<reference evidence="10" key="2">
    <citation type="submission" date="2021-04" db="EMBL/GenBank/DDBJ databases">
        <authorList>
            <person name="Gilroy R."/>
        </authorList>
    </citation>
    <scope>NUCLEOTIDE SEQUENCE</scope>
    <source>
        <strain evidence="10">ChiGjej4B4-7305</strain>
    </source>
</reference>
<accession>A0A9D2EBR4</accession>
<feature type="active site" description="Charge relay system" evidence="5">
    <location>
        <position position="88"/>
    </location>
</feature>
<keyword evidence="2 5" id="KW-0645">Protease</keyword>
<dbReference type="GO" id="GO:0004252">
    <property type="term" value="F:serine-type endopeptidase activity"/>
    <property type="evidence" value="ECO:0007669"/>
    <property type="project" value="UniProtKB-UniRule"/>
</dbReference>
<evidence type="ECO:0000313" key="11">
    <source>
        <dbReference type="Proteomes" id="UP000824037"/>
    </source>
</evidence>
<dbReference type="PANTHER" id="PTHR43806:SF11">
    <property type="entry name" value="CEREVISIN-RELATED"/>
    <property type="match status" value="1"/>
</dbReference>
<evidence type="ECO:0000256" key="1">
    <source>
        <dbReference type="ARBA" id="ARBA00011073"/>
    </source>
</evidence>
<dbReference type="InterPro" id="IPR015500">
    <property type="entry name" value="Peptidase_S8_subtilisin-rel"/>
</dbReference>
<gene>
    <name evidence="10" type="ORF">H9815_01355</name>
</gene>
<evidence type="ECO:0000256" key="5">
    <source>
        <dbReference type="PROSITE-ProRule" id="PRU01240"/>
    </source>
</evidence>
<feature type="chain" id="PRO_5038824306" evidence="8">
    <location>
        <begin position="36"/>
        <end position="416"/>
    </location>
</feature>
<dbReference type="GO" id="GO:0006508">
    <property type="term" value="P:proteolysis"/>
    <property type="evidence" value="ECO:0007669"/>
    <property type="project" value="UniProtKB-KW"/>
</dbReference>
<keyword evidence="7" id="KW-0812">Transmembrane</keyword>
<keyword evidence="7" id="KW-0472">Membrane</keyword>
<feature type="region of interest" description="Disordered" evidence="6">
    <location>
        <begin position="345"/>
        <end position="372"/>
    </location>
</feature>
<dbReference type="PROSITE" id="PS00137">
    <property type="entry name" value="SUBTILASE_HIS"/>
    <property type="match status" value="1"/>
</dbReference>
<feature type="domain" description="Peptidase S8/S53" evidence="9">
    <location>
        <begin position="79"/>
        <end position="335"/>
    </location>
</feature>
<name>A0A9D2EBR4_9MICO</name>
<evidence type="ECO:0000259" key="9">
    <source>
        <dbReference type="Pfam" id="PF00082"/>
    </source>
</evidence>
<keyword evidence="8" id="KW-0732">Signal</keyword>
<evidence type="ECO:0000313" key="10">
    <source>
        <dbReference type="EMBL" id="HIZ34396.1"/>
    </source>
</evidence>
<evidence type="ECO:0000256" key="7">
    <source>
        <dbReference type="SAM" id="Phobius"/>
    </source>
</evidence>
<evidence type="ECO:0000256" key="8">
    <source>
        <dbReference type="SAM" id="SignalP"/>
    </source>
</evidence>
<sequence length="416" mass="42859">MRARHLRPARHLAAGLSLALAAGLSALAGAPPAQAGPPVVDVRTENSGECSPDQTLWLTREPLAFARMGVAEAQRLSTGDGVVVAVLDSGVAGGNAHLDGVLVGGTNLADGGGGADEDVYGHGTAIAGQVAAQPVDGSGVVGVAPGARIMPVRLFVSDQDPPTPARIAEGIEWAAEHGADIINVSLSTASDDPALARAVRVAQNEGALVVASTGNRGTTENQDATVRYPAAFDGVLGVAAVDQSGAYAADASFASEFVDVVAPGSQVDTTYLDVGDCTLDDGHPSSSYATGYVSGVAALIASAYPDESPEQWAYRIMVTAMRADPSARTDETGWGEIRPYEALSFIDDGTAPGPDSPSHERREEVNEDPEPLTIADVQDPWADDRRVVTWVLLGTLAVSLVALVLGRMGSAPRRRR</sequence>
<keyword evidence="3 5" id="KW-0378">Hydrolase</keyword>
<dbReference type="InterPro" id="IPR050131">
    <property type="entry name" value="Peptidase_S8_subtilisin-like"/>
</dbReference>
<dbReference type="InterPro" id="IPR023827">
    <property type="entry name" value="Peptidase_S8_Asp-AS"/>
</dbReference>
<comment type="caution">
    <text evidence="10">The sequence shown here is derived from an EMBL/GenBank/DDBJ whole genome shotgun (WGS) entry which is preliminary data.</text>
</comment>